<dbReference type="PRINTS" id="PR00371">
    <property type="entry name" value="FPNCR"/>
</dbReference>
<dbReference type="EC" id="1.8.1.2" evidence="3"/>
<dbReference type="InterPro" id="IPR003097">
    <property type="entry name" value="CysJ-like_FAD-binding"/>
</dbReference>
<dbReference type="PANTHER" id="PTHR19384:SF128">
    <property type="entry name" value="NADPH OXIDOREDUCTASE A"/>
    <property type="match status" value="1"/>
</dbReference>
<dbReference type="AlphaFoldDB" id="A0A2V2YQE7"/>
<keyword evidence="16" id="KW-1185">Reference proteome</keyword>
<evidence type="ECO:0000256" key="4">
    <source>
        <dbReference type="ARBA" id="ARBA00022630"/>
    </source>
</evidence>
<keyword evidence="12" id="KW-1133">Transmembrane helix</keyword>
<keyword evidence="9" id="KW-0028">Amino-acid biosynthesis</keyword>
<dbReference type="PROSITE" id="PS51384">
    <property type="entry name" value="FAD_FR"/>
    <property type="match status" value="1"/>
</dbReference>
<dbReference type="InterPro" id="IPR001709">
    <property type="entry name" value="Flavoprot_Pyr_Nucl_cyt_Rdtase"/>
</dbReference>
<dbReference type="InterPro" id="IPR029039">
    <property type="entry name" value="Flavoprotein-like_sf"/>
</dbReference>
<dbReference type="Gene3D" id="3.40.50.360">
    <property type="match status" value="1"/>
</dbReference>
<comment type="cofactor">
    <cofactor evidence="1">
        <name>FMN</name>
        <dbReference type="ChEBI" id="CHEBI:58210"/>
    </cofactor>
</comment>
<evidence type="ECO:0000256" key="5">
    <source>
        <dbReference type="ARBA" id="ARBA00022643"/>
    </source>
</evidence>
<keyword evidence="12" id="KW-0472">Membrane</keyword>
<feature type="region of interest" description="Disordered" evidence="11">
    <location>
        <begin position="196"/>
        <end position="239"/>
    </location>
</feature>
<comment type="cofactor">
    <cofactor evidence="2">
        <name>FAD</name>
        <dbReference type="ChEBI" id="CHEBI:57692"/>
    </cofactor>
</comment>
<evidence type="ECO:0000256" key="12">
    <source>
        <dbReference type="SAM" id="Phobius"/>
    </source>
</evidence>
<dbReference type="GO" id="GO:0019344">
    <property type="term" value="P:cysteine biosynthetic process"/>
    <property type="evidence" value="ECO:0007669"/>
    <property type="project" value="UniProtKB-KW"/>
</dbReference>
<feature type="domain" description="FAD-binding FR-type" evidence="14">
    <location>
        <begin position="468"/>
        <end position="683"/>
    </location>
</feature>
<dbReference type="InterPro" id="IPR023173">
    <property type="entry name" value="NADPH_Cyt_P450_Rdtase_alpha"/>
</dbReference>
<dbReference type="Pfam" id="PF00667">
    <property type="entry name" value="FAD_binding_1"/>
    <property type="match status" value="1"/>
</dbReference>
<evidence type="ECO:0000259" key="14">
    <source>
        <dbReference type="PROSITE" id="PS51384"/>
    </source>
</evidence>
<feature type="transmembrane region" description="Helical" evidence="12">
    <location>
        <begin position="35"/>
        <end position="55"/>
    </location>
</feature>
<dbReference type="InterPro" id="IPR039261">
    <property type="entry name" value="FNR_nucleotide-bd"/>
</dbReference>
<keyword evidence="6" id="KW-0274">FAD</keyword>
<evidence type="ECO:0000256" key="3">
    <source>
        <dbReference type="ARBA" id="ARBA00012604"/>
    </source>
</evidence>
<proteinExistence type="predicted"/>
<protein>
    <recommendedName>
        <fullName evidence="3">assimilatory sulfite reductase (NADPH)</fullName>
        <ecNumber evidence="3">1.8.1.2</ecNumber>
    </recommendedName>
</protein>
<comment type="catalytic activity">
    <reaction evidence="10">
        <text>hydrogen sulfide + 3 NADP(+) + 3 H2O = sulfite + 3 NADPH + 4 H(+)</text>
        <dbReference type="Rhea" id="RHEA:13801"/>
        <dbReference type="ChEBI" id="CHEBI:15377"/>
        <dbReference type="ChEBI" id="CHEBI:15378"/>
        <dbReference type="ChEBI" id="CHEBI:17359"/>
        <dbReference type="ChEBI" id="CHEBI:29919"/>
        <dbReference type="ChEBI" id="CHEBI:57783"/>
        <dbReference type="ChEBI" id="CHEBI:58349"/>
        <dbReference type="EC" id="1.8.1.2"/>
    </reaction>
</comment>
<evidence type="ECO:0000256" key="1">
    <source>
        <dbReference type="ARBA" id="ARBA00001917"/>
    </source>
</evidence>
<keyword evidence="5" id="KW-0288">FMN</keyword>
<keyword evidence="8" id="KW-0560">Oxidoreductase</keyword>
<feature type="transmembrane region" description="Helical" evidence="12">
    <location>
        <begin position="118"/>
        <end position="136"/>
    </location>
</feature>
<dbReference type="EMBL" id="QGTQ01000015">
    <property type="protein sequence ID" value="PWV99311.1"/>
    <property type="molecule type" value="Genomic_DNA"/>
</dbReference>
<feature type="domain" description="Flavodoxin-like" evidence="13">
    <location>
        <begin position="305"/>
        <end position="443"/>
    </location>
</feature>
<dbReference type="Pfam" id="PF14358">
    <property type="entry name" value="DUF4405"/>
    <property type="match status" value="1"/>
</dbReference>
<dbReference type="GO" id="GO:0016651">
    <property type="term" value="F:oxidoreductase activity, acting on NAD(P)H"/>
    <property type="evidence" value="ECO:0007669"/>
    <property type="project" value="UniProtKB-ARBA"/>
</dbReference>
<evidence type="ECO:0000256" key="7">
    <source>
        <dbReference type="ARBA" id="ARBA00022857"/>
    </source>
</evidence>
<dbReference type="InterPro" id="IPR001433">
    <property type="entry name" value="OxRdtase_FAD/NAD-bd"/>
</dbReference>
<dbReference type="OrthoDB" id="9789468at2"/>
<dbReference type="PANTHER" id="PTHR19384">
    <property type="entry name" value="NITRIC OXIDE SYNTHASE-RELATED"/>
    <property type="match status" value="1"/>
</dbReference>
<evidence type="ECO:0000256" key="11">
    <source>
        <dbReference type="SAM" id="MobiDB-lite"/>
    </source>
</evidence>
<reference evidence="15 16" key="1">
    <citation type="submission" date="2018-05" db="EMBL/GenBank/DDBJ databases">
        <title>Genomic Encyclopedia of Type Strains, Phase III (KMG-III): the genomes of soil and plant-associated and newly described type strains.</title>
        <authorList>
            <person name="Whitman W."/>
        </authorList>
    </citation>
    <scope>NUCLEOTIDE SEQUENCE [LARGE SCALE GENOMIC DNA]</scope>
    <source>
        <strain evidence="15 16">CECT 5696</strain>
    </source>
</reference>
<dbReference type="Pfam" id="PF00258">
    <property type="entry name" value="Flavodoxin_1"/>
    <property type="match status" value="1"/>
</dbReference>
<evidence type="ECO:0000256" key="10">
    <source>
        <dbReference type="ARBA" id="ARBA00052219"/>
    </source>
</evidence>
<gene>
    <name evidence="15" type="ORF">DFQ01_11527</name>
</gene>
<organism evidence="15 16">
    <name type="scientific">Paenibacillus cellulosilyticus</name>
    <dbReference type="NCBI Taxonomy" id="375489"/>
    <lineage>
        <taxon>Bacteria</taxon>
        <taxon>Bacillati</taxon>
        <taxon>Bacillota</taxon>
        <taxon>Bacilli</taxon>
        <taxon>Bacillales</taxon>
        <taxon>Paenibacillaceae</taxon>
        <taxon>Paenibacillus</taxon>
    </lineage>
</organism>
<dbReference type="GO" id="GO:0004783">
    <property type="term" value="F:sulfite reductase (NADPH) activity"/>
    <property type="evidence" value="ECO:0007669"/>
    <property type="project" value="UniProtKB-EC"/>
</dbReference>
<dbReference type="SUPFAM" id="SSF52343">
    <property type="entry name" value="Ferredoxin reductase-like, C-terminal NADP-linked domain"/>
    <property type="match status" value="1"/>
</dbReference>
<dbReference type="GO" id="GO:0010181">
    <property type="term" value="F:FMN binding"/>
    <property type="evidence" value="ECO:0007669"/>
    <property type="project" value="InterPro"/>
</dbReference>
<dbReference type="PRINTS" id="PR00369">
    <property type="entry name" value="FLAVODOXIN"/>
</dbReference>
<evidence type="ECO:0000256" key="6">
    <source>
        <dbReference type="ARBA" id="ARBA00022827"/>
    </source>
</evidence>
<sequence length="834" mass="93114">MKPINIVKYLLDLIMGLAFVFLFDTRGTGLAFHEIAGLFMGGAYLTHIALNWRWVANVTMRMFAPKLTAKIRMGYILNWLLFASMTLTIVSGILISKVVLPQLNMGNHVWFKMTHTTLPYLLLILVGIHIGLHWHWVISMTKRLFKRRKTSVWAKWAARAVVLALLAYGCTTVYSNNLFSRAASSAQIIGIQTSSQGSFEKGDRKGFPEGQISEEGGQASGNFVPSDGEKEGFGERGGHDGEGGATTFSSFMKAGWLFFGMLAVFVILTYYLDKWTNRRRRSVQEAAVPAESMLAATIASEAEKVTVVWASQTGNAEKAAKLVAKELMQSGFAVSTVNMDEMTVTALSELSRVVFAVSTYGEGEPPDNGLSFWQALCSTEAPRLNELTATVFALGDSSYSRYCGFGFGLDARLEELGAKRLLPVMDCDGSFMPQLKSWIPVLLTALGNNKQPEQPPLAAGAEDGYESERPVLARLKENRKLNRSGSEKETRHIVFEWPGAAYEAGDALGVFPVQSPHLVKQILKAAKLNGEEIVKVDGHGQLTLFDALLRHYELTKCSSGLLGKLATITNNEKLSLLLQPERQEELTEWLYNSQLIDVLQEFPTALTSQSLLAMLRPLQARLYSIASSPKLHSSDIHLTVSAVRYERSGEPREGACSIYLADRAELGAEIPVYIHKAPHFRLPADSSLPIIMVGAGTGIAPFRAFLQERQASRATGDNWLIFGEQREASDFYYRDELMELQKTGYLHRLSLAFSRDQEKKIYVQHRMREEGKELWSWLERGAYFYVCGDASRMAHEVHSALKDIIQEHGGMNEEQSESYIQQMIRSKRYKRDVY</sequence>
<dbReference type="GO" id="GO:0050660">
    <property type="term" value="F:flavin adenine dinucleotide binding"/>
    <property type="evidence" value="ECO:0007669"/>
    <property type="project" value="TreeGrafter"/>
</dbReference>
<evidence type="ECO:0000259" key="13">
    <source>
        <dbReference type="PROSITE" id="PS50902"/>
    </source>
</evidence>
<dbReference type="PROSITE" id="PS50902">
    <property type="entry name" value="FLAVODOXIN_LIKE"/>
    <property type="match status" value="1"/>
</dbReference>
<dbReference type="SUPFAM" id="SSF52218">
    <property type="entry name" value="Flavoproteins"/>
    <property type="match status" value="1"/>
</dbReference>
<dbReference type="InterPro" id="IPR008254">
    <property type="entry name" value="Flavodoxin/NO_synth"/>
</dbReference>
<dbReference type="SUPFAM" id="SSF63380">
    <property type="entry name" value="Riboflavin synthase domain-like"/>
    <property type="match status" value="1"/>
</dbReference>
<keyword evidence="9" id="KW-0198">Cysteine biosynthesis</keyword>
<evidence type="ECO:0000256" key="8">
    <source>
        <dbReference type="ARBA" id="ARBA00023002"/>
    </source>
</evidence>
<dbReference type="InterPro" id="IPR017938">
    <property type="entry name" value="Riboflavin_synthase-like_b-brl"/>
</dbReference>
<accession>A0A2V2YQE7</accession>
<evidence type="ECO:0000256" key="2">
    <source>
        <dbReference type="ARBA" id="ARBA00001974"/>
    </source>
</evidence>
<dbReference type="RefSeq" id="WP_110045317.1">
    <property type="nucleotide sequence ID" value="NZ_CP054612.1"/>
</dbReference>
<dbReference type="Proteomes" id="UP000246635">
    <property type="component" value="Unassembled WGS sequence"/>
</dbReference>
<evidence type="ECO:0000256" key="9">
    <source>
        <dbReference type="ARBA" id="ARBA00023192"/>
    </source>
</evidence>
<dbReference type="InterPro" id="IPR025517">
    <property type="entry name" value="DUF4405"/>
</dbReference>
<keyword evidence="7" id="KW-0521">NADP</keyword>
<name>A0A2V2YQE7_9BACL</name>
<dbReference type="Pfam" id="PF00175">
    <property type="entry name" value="NAD_binding_1"/>
    <property type="match status" value="1"/>
</dbReference>
<feature type="transmembrane region" description="Helical" evidence="12">
    <location>
        <begin position="254"/>
        <end position="272"/>
    </location>
</feature>
<dbReference type="Gene3D" id="2.40.30.10">
    <property type="entry name" value="Translation factors"/>
    <property type="match status" value="1"/>
</dbReference>
<keyword evidence="4" id="KW-0285">Flavoprotein</keyword>
<dbReference type="GO" id="GO:0005829">
    <property type="term" value="C:cytosol"/>
    <property type="evidence" value="ECO:0007669"/>
    <property type="project" value="TreeGrafter"/>
</dbReference>
<feature type="transmembrane region" description="Helical" evidence="12">
    <location>
        <begin position="76"/>
        <end position="98"/>
    </location>
</feature>
<dbReference type="Gene3D" id="1.20.990.10">
    <property type="entry name" value="NADPH-cytochrome p450 Reductase, Chain A, domain 3"/>
    <property type="match status" value="1"/>
</dbReference>
<dbReference type="Gene3D" id="3.40.50.80">
    <property type="entry name" value="Nucleotide-binding domain of ferredoxin-NADP reductase (FNR) module"/>
    <property type="match status" value="1"/>
</dbReference>
<evidence type="ECO:0000313" key="16">
    <source>
        <dbReference type="Proteomes" id="UP000246635"/>
    </source>
</evidence>
<dbReference type="FunFam" id="3.40.50.80:FF:000001">
    <property type="entry name" value="NADPH--cytochrome P450 reductase 1"/>
    <property type="match status" value="1"/>
</dbReference>
<feature type="transmembrane region" description="Helical" evidence="12">
    <location>
        <begin position="7"/>
        <end position="23"/>
    </location>
</feature>
<keyword evidence="12" id="KW-0812">Transmembrane</keyword>
<dbReference type="InterPro" id="IPR001094">
    <property type="entry name" value="Flavdoxin-like"/>
</dbReference>
<comment type="caution">
    <text evidence="15">The sequence shown here is derived from an EMBL/GenBank/DDBJ whole genome shotgun (WGS) entry which is preliminary data.</text>
</comment>
<feature type="compositionally biased region" description="Basic and acidic residues" evidence="11">
    <location>
        <begin position="227"/>
        <end position="239"/>
    </location>
</feature>
<evidence type="ECO:0000313" key="15">
    <source>
        <dbReference type="EMBL" id="PWV99311.1"/>
    </source>
</evidence>
<dbReference type="InterPro" id="IPR017927">
    <property type="entry name" value="FAD-bd_FR_type"/>
</dbReference>
<dbReference type="CDD" id="cd06199">
    <property type="entry name" value="SiR"/>
    <property type="match status" value="1"/>
</dbReference>